<evidence type="ECO:0000256" key="1">
    <source>
        <dbReference type="ARBA" id="ARBA00022842"/>
    </source>
</evidence>
<dbReference type="OrthoDB" id="1877784at2759"/>
<dbReference type="GO" id="GO:0010333">
    <property type="term" value="F:terpene synthase activity"/>
    <property type="evidence" value="ECO:0007669"/>
    <property type="project" value="InterPro"/>
</dbReference>
<dbReference type="PANTHER" id="PTHR31225">
    <property type="entry name" value="OS04G0344100 PROTEIN-RELATED"/>
    <property type="match status" value="1"/>
</dbReference>
<evidence type="ECO:0000313" key="5">
    <source>
        <dbReference type="EMBL" id="MBA0754169.1"/>
    </source>
</evidence>
<dbReference type="SUPFAM" id="SSF48239">
    <property type="entry name" value="Terpenoid cyclases/Protein prenyltransferases"/>
    <property type="match status" value="1"/>
</dbReference>
<keyword evidence="2" id="KW-0456">Lyase</keyword>
<dbReference type="Gene3D" id="1.50.10.130">
    <property type="entry name" value="Terpene synthase, N-terminal domain"/>
    <property type="match status" value="1"/>
</dbReference>
<keyword evidence="6" id="KW-1185">Reference proteome</keyword>
<dbReference type="InterPro" id="IPR036965">
    <property type="entry name" value="Terpene_synth_N_sf"/>
</dbReference>
<dbReference type="InterPro" id="IPR008949">
    <property type="entry name" value="Isoprenoid_synthase_dom_sf"/>
</dbReference>
<evidence type="ECO:0000256" key="3">
    <source>
        <dbReference type="ARBA" id="ARBA00038405"/>
    </source>
</evidence>
<comment type="caution">
    <text evidence="5">The sequence shown here is derived from an EMBL/GenBank/DDBJ whole genome shotgun (WGS) entry which is preliminary data.</text>
</comment>
<reference evidence="5 6" key="1">
    <citation type="journal article" date="2019" name="Genome Biol. Evol.">
        <title>Insights into the evolution of the New World diploid cottons (Gossypium, subgenus Houzingenia) based on genome sequencing.</title>
        <authorList>
            <person name="Grover C.E."/>
            <person name="Arick M.A. 2nd"/>
            <person name="Thrash A."/>
            <person name="Conover J.L."/>
            <person name="Sanders W.S."/>
            <person name="Peterson D.G."/>
            <person name="Frelichowski J.E."/>
            <person name="Scheffler J.A."/>
            <person name="Scheffler B.E."/>
            <person name="Wendel J.F."/>
        </authorList>
    </citation>
    <scope>NUCLEOTIDE SEQUENCE [LARGE SCALE GENOMIC DNA]</scope>
    <source>
        <strain evidence="5">5</strain>
        <tissue evidence="5">Leaf</tissue>
    </source>
</reference>
<comment type="similarity">
    <text evidence="3">Belongs to the terpene synthase family. Tpsa subfamily.</text>
</comment>
<dbReference type="AlphaFoldDB" id="A0A7J9D091"/>
<evidence type="ECO:0000256" key="2">
    <source>
        <dbReference type="ARBA" id="ARBA00023239"/>
    </source>
</evidence>
<dbReference type="Proteomes" id="UP000593579">
    <property type="component" value="Unassembled WGS sequence"/>
</dbReference>
<dbReference type="InterPro" id="IPR001906">
    <property type="entry name" value="Terpene_synth_N"/>
</dbReference>
<dbReference type="GO" id="GO:0016114">
    <property type="term" value="P:terpenoid biosynthetic process"/>
    <property type="evidence" value="ECO:0007669"/>
    <property type="project" value="InterPro"/>
</dbReference>
<name>A0A7J9D091_GOSGO</name>
<organism evidence="5 6">
    <name type="scientific">Gossypium gossypioides</name>
    <name type="common">Mexican cotton</name>
    <name type="synonym">Selera gossypioides</name>
    <dbReference type="NCBI Taxonomy" id="34282"/>
    <lineage>
        <taxon>Eukaryota</taxon>
        <taxon>Viridiplantae</taxon>
        <taxon>Streptophyta</taxon>
        <taxon>Embryophyta</taxon>
        <taxon>Tracheophyta</taxon>
        <taxon>Spermatophyta</taxon>
        <taxon>Magnoliopsida</taxon>
        <taxon>eudicotyledons</taxon>
        <taxon>Gunneridae</taxon>
        <taxon>Pentapetalae</taxon>
        <taxon>rosids</taxon>
        <taxon>malvids</taxon>
        <taxon>Malvales</taxon>
        <taxon>Malvaceae</taxon>
        <taxon>Malvoideae</taxon>
        <taxon>Gossypium</taxon>
    </lineage>
</organism>
<dbReference type="InterPro" id="IPR050148">
    <property type="entry name" value="Terpene_synthase-like"/>
</dbReference>
<proteinExistence type="inferred from homology"/>
<dbReference type="PANTHER" id="PTHR31225:SF93">
    <property type="entry name" value="ALPHA-HUMULENE_(-)-(E)-BETA-CARYOPHYLLENE SYNTHASE"/>
    <property type="match status" value="1"/>
</dbReference>
<protein>
    <recommendedName>
        <fullName evidence="4">Terpene synthase N-terminal domain-containing protein</fullName>
    </recommendedName>
</protein>
<evidence type="ECO:0000259" key="4">
    <source>
        <dbReference type="Pfam" id="PF01397"/>
    </source>
</evidence>
<accession>A0A7J9D091</accession>
<keyword evidence="1" id="KW-0460">Magnesium</keyword>
<dbReference type="Gene3D" id="1.10.600.10">
    <property type="entry name" value="Farnesyl Diphosphate Synthase"/>
    <property type="match status" value="1"/>
</dbReference>
<dbReference type="Pfam" id="PF01397">
    <property type="entry name" value="Terpene_synth"/>
    <property type="match status" value="1"/>
</dbReference>
<gene>
    <name evidence="5" type="ORF">Gogos_022102</name>
</gene>
<sequence>MAVQVQGSVLGNTNILLCLSKAPSPPFPMLIPQRLHKAKRCCFVAAHSTSSTKATPLSSNHRESGRPLANFPPDIWGDRFLTLSFDIPELDRCSTQVEVLKEMVKDMLMASTIDPLHNILLINSLCRLGVSYHYETEIEQQLTRCFDTLSQLIHNNDYNLHETAIMFQVFRSHGYNISSGKCLSYKELFKLILH</sequence>
<dbReference type="EMBL" id="JABEZY010260228">
    <property type="protein sequence ID" value="MBA0754169.1"/>
    <property type="molecule type" value="Genomic_DNA"/>
</dbReference>
<feature type="domain" description="Terpene synthase N-terminal" evidence="4">
    <location>
        <begin position="75"/>
        <end position="180"/>
    </location>
</feature>
<dbReference type="InterPro" id="IPR008930">
    <property type="entry name" value="Terpenoid_cyclase/PrenylTrfase"/>
</dbReference>
<evidence type="ECO:0000313" key="6">
    <source>
        <dbReference type="Proteomes" id="UP000593579"/>
    </source>
</evidence>